<dbReference type="RefSeq" id="WP_149677500.1">
    <property type="nucleotide sequence ID" value="NZ_DAONMB010000027.1"/>
</dbReference>
<dbReference type="AlphaFoldDB" id="A0A1M6B7W7"/>
<evidence type="ECO:0000313" key="2">
    <source>
        <dbReference type="Proteomes" id="UP000324781"/>
    </source>
</evidence>
<protein>
    <submittedName>
        <fullName evidence="1">Uncharacterized protein</fullName>
    </submittedName>
</protein>
<sequence>MFEKLREKIKSWKQPREVIPSADLYQLLYGRVENLPSTEDIEIACDLEIAKRPVQVAVVRVGDIACEPEKLHMMLKYCTEISDSDEVLPVSDGCNQVILLFFRDTIWEEQARDILEDLKKAFLEKWPEDSLCITLGTLEEYVREGEPAWRRSYKTAIGLQDYRYVKPKGKIIAYSDIVSRRQRYPLGVEFNFDRLKKCLEADDAGLHCKWLADTYKTLSESGQDTFGLLYHLTLEIVVNVVSLFRERGLVAEAYLEKPEKLVHEVLSIDNPQDLHRWTDDFLEKCRKALRQ</sequence>
<accession>A0A1M6B7W7</accession>
<dbReference type="Proteomes" id="UP000324781">
    <property type="component" value="Unassembled WGS sequence"/>
</dbReference>
<proteinExistence type="predicted"/>
<organism evidence="1 2">
    <name type="scientific">Thermoclostridium caenicola</name>
    <dbReference type="NCBI Taxonomy" id="659425"/>
    <lineage>
        <taxon>Bacteria</taxon>
        <taxon>Bacillati</taxon>
        <taxon>Bacillota</taxon>
        <taxon>Clostridia</taxon>
        <taxon>Eubacteriales</taxon>
        <taxon>Oscillospiraceae</taxon>
        <taxon>Thermoclostridium</taxon>
    </lineage>
</organism>
<dbReference type="EMBL" id="FQZP01000002">
    <property type="protein sequence ID" value="SHI44839.1"/>
    <property type="molecule type" value="Genomic_DNA"/>
</dbReference>
<name>A0A1M6B7W7_9FIRM</name>
<reference evidence="1 2" key="1">
    <citation type="submission" date="2016-11" db="EMBL/GenBank/DDBJ databases">
        <authorList>
            <person name="Varghese N."/>
            <person name="Submissions S."/>
        </authorList>
    </citation>
    <scope>NUCLEOTIDE SEQUENCE [LARGE SCALE GENOMIC DNA]</scope>
    <source>
        <strain evidence="1 2">DSM 19027</strain>
    </source>
</reference>
<keyword evidence="2" id="KW-1185">Reference proteome</keyword>
<gene>
    <name evidence="1" type="ORF">SAMN05444373_1002101</name>
</gene>
<evidence type="ECO:0000313" key="1">
    <source>
        <dbReference type="EMBL" id="SHI44839.1"/>
    </source>
</evidence>